<evidence type="ECO:0000313" key="3">
    <source>
        <dbReference type="EMBL" id="ALA67886.1"/>
    </source>
</evidence>
<evidence type="ECO:0000259" key="2">
    <source>
        <dbReference type="Pfam" id="PF13490"/>
    </source>
</evidence>
<evidence type="ECO:0000313" key="4">
    <source>
        <dbReference type="Proteomes" id="UP000058446"/>
    </source>
</evidence>
<organism evidence="3 4">
    <name type="scientific">Corynebacterium lactis RW2-5</name>
    <dbReference type="NCBI Taxonomy" id="1408189"/>
    <lineage>
        <taxon>Bacteria</taxon>
        <taxon>Bacillati</taxon>
        <taxon>Actinomycetota</taxon>
        <taxon>Actinomycetes</taxon>
        <taxon>Mycobacteriales</taxon>
        <taxon>Corynebacteriaceae</taxon>
        <taxon>Corynebacterium</taxon>
    </lineage>
</organism>
<reference evidence="3 4" key="1">
    <citation type="submission" date="2013-10" db="EMBL/GenBank/DDBJ databases">
        <title>Complete genome sequence of Corynebacterium lactis DSM 45799(T), isolated from raw cow milk.</title>
        <authorList>
            <person name="Ruckert C."/>
            <person name="Albersmeier A."/>
            <person name="Lipski A."/>
            <person name="Kalinowski J."/>
        </authorList>
    </citation>
    <scope>NUCLEOTIDE SEQUENCE [LARGE SCALE GENOMIC DNA]</scope>
    <source>
        <strain evidence="3 4">RW2-5</strain>
    </source>
</reference>
<keyword evidence="1" id="KW-0472">Membrane</keyword>
<evidence type="ECO:0000256" key="1">
    <source>
        <dbReference type="SAM" id="Phobius"/>
    </source>
</evidence>
<gene>
    <name evidence="3" type="ORF">CLAC_09435</name>
</gene>
<feature type="transmembrane region" description="Helical" evidence="1">
    <location>
        <begin position="178"/>
        <end position="199"/>
    </location>
</feature>
<protein>
    <submittedName>
        <fullName evidence="3">Membrane protein</fullName>
    </submittedName>
</protein>
<keyword evidence="4" id="KW-1185">Reference proteome</keyword>
<feature type="transmembrane region" description="Helical" evidence="1">
    <location>
        <begin position="147"/>
        <end position="166"/>
    </location>
</feature>
<feature type="domain" description="Putative zinc-finger" evidence="2">
    <location>
        <begin position="3"/>
        <end position="37"/>
    </location>
</feature>
<dbReference type="AlphaFoldDB" id="A0A0K2H2F5"/>
<dbReference type="OrthoDB" id="5197868at2"/>
<dbReference type="RefSeq" id="WP_053412667.1">
    <property type="nucleotide sequence ID" value="NZ_CP006841.1"/>
</dbReference>
<feature type="transmembrane region" description="Helical" evidence="1">
    <location>
        <begin position="86"/>
        <end position="108"/>
    </location>
</feature>
<name>A0A0K2H2F5_9CORY</name>
<keyword evidence="1" id="KW-1133">Transmembrane helix</keyword>
<keyword evidence="1" id="KW-0812">Transmembrane</keyword>
<dbReference type="STRING" id="1408189.CLAC_09435"/>
<proteinExistence type="predicted"/>
<dbReference type="EMBL" id="CP006841">
    <property type="protein sequence ID" value="ALA67886.1"/>
    <property type="molecule type" value="Genomic_DNA"/>
</dbReference>
<feature type="transmembrane region" description="Helical" evidence="1">
    <location>
        <begin position="205"/>
        <end position="225"/>
    </location>
</feature>
<dbReference type="PATRIC" id="fig|1408189.4.peg.1893"/>
<dbReference type="Pfam" id="PF13490">
    <property type="entry name" value="zf-HC2"/>
    <property type="match status" value="1"/>
</dbReference>
<dbReference type="InterPro" id="IPR027383">
    <property type="entry name" value="Znf_put"/>
</dbReference>
<dbReference type="Proteomes" id="UP000058446">
    <property type="component" value="Chromosome"/>
</dbReference>
<accession>A0A0K2H2F5</accession>
<sequence>MECEDIRAALSARLDGEPAAIADEVIDAHLSVCAECRQWYERAVSVNRALTVGPAVAPDFSGVDLSERILLTIEPERRRRERTWNLAAGTARAVLIVLAVLWSAWAVLTLSDASAMLQAAHGPGVPGQVPSAGSAATVDPMEQGATLAVKLAAIRLALGVGMLWAAWRPRAAMGMAPVYGAIATFSIGFGIRDVIVGAYEPGELAGLLLMFLSAVALAVVWLGGYTPTALAQAWRAASGLPVTGVPPQEK</sequence>
<dbReference type="KEGG" id="clw:CLAC_09435"/>